<dbReference type="InterPro" id="IPR029044">
    <property type="entry name" value="Nucleotide-diphossugar_trans"/>
</dbReference>
<dbReference type="AlphaFoldDB" id="A0A6V8SBN0"/>
<dbReference type="SUPFAM" id="SSF53448">
    <property type="entry name" value="Nucleotide-diphospho-sugar transferases"/>
    <property type="match status" value="1"/>
</dbReference>
<dbReference type="InterPro" id="IPR001173">
    <property type="entry name" value="Glyco_trans_2-like"/>
</dbReference>
<dbReference type="PANTHER" id="PTHR43179:SF7">
    <property type="entry name" value="RHAMNOSYLTRANSFERASE WBBL"/>
    <property type="match status" value="1"/>
</dbReference>
<evidence type="ECO:0000259" key="1">
    <source>
        <dbReference type="Pfam" id="PF00535"/>
    </source>
</evidence>
<accession>A0A6V8SBN0</accession>
<sequence length="310" mass="35724">MDDRILQELAIIVLNYKDYNMTIDCVNNLKNLDIDSKIIVVDNNSPNDSFSILSNKLAGLDNVYIMRTEKNGGYSYGNNEGIKFAIKNFSNIKYIGIMNPDVFLNTKGMLLKICSKLEQYDEIAGITGVTLLNGRLSFGNLGWRVNNVKSLVLSNFSLLSKVLKTSRSYKSLEMKSDDYELGYTDVMPGSFFIMKENIFREFNYLDEAVFLYFEEEILARKIKSRGLKSAILITESYVHKHGSKDTELANISKKKLDYKIYMKSQTYYVENFVSDNALSKLTLKLSQYIHYYLEIPLICLMYKFKGMVKR</sequence>
<name>A0A6V8SBN0_9CLOT</name>
<proteinExistence type="predicted"/>
<gene>
    <name evidence="2" type="ORF">bsdtw1_00008</name>
</gene>
<dbReference type="PANTHER" id="PTHR43179">
    <property type="entry name" value="RHAMNOSYLTRANSFERASE WBBL"/>
    <property type="match status" value="1"/>
</dbReference>
<evidence type="ECO:0000313" key="2">
    <source>
        <dbReference type="EMBL" id="GFP73972.1"/>
    </source>
</evidence>
<feature type="domain" description="Glycosyltransferase 2-like" evidence="1">
    <location>
        <begin position="11"/>
        <end position="122"/>
    </location>
</feature>
<protein>
    <recommendedName>
        <fullName evidence="1">Glycosyltransferase 2-like domain-containing protein</fullName>
    </recommendedName>
</protein>
<evidence type="ECO:0000313" key="3">
    <source>
        <dbReference type="Proteomes" id="UP000580568"/>
    </source>
</evidence>
<organism evidence="2 3">
    <name type="scientific">Clostridium fungisolvens</name>
    <dbReference type="NCBI Taxonomy" id="1604897"/>
    <lineage>
        <taxon>Bacteria</taxon>
        <taxon>Bacillati</taxon>
        <taxon>Bacillota</taxon>
        <taxon>Clostridia</taxon>
        <taxon>Eubacteriales</taxon>
        <taxon>Clostridiaceae</taxon>
        <taxon>Clostridium</taxon>
    </lineage>
</organism>
<dbReference type="Proteomes" id="UP000580568">
    <property type="component" value="Unassembled WGS sequence"/>
</dbReference>
<reference evidence="2 3" key="1">
    <citation type="submission" date="2020-07" db="EMBL/GenBank/DDBJ databases">
        <title>A new beta-1,3-glucan-decomposing anaerobic bacterium isolated from anoxic soil subjected to biological soil disinfestation.</title>
        <authorList>
            <person name="Ueki A."/>
            <person name="Tonouchi A."/>
        </authorList>
    </citation>
    <scope>NUCLEOTIDE SEQUENCE [LARGE SCALE GENOMIC DNA]</scope>
    <source>
        <strain evidence="2 3">TW1</strain>
    </source>
</reference>
<dbReference type="EMBL" id="BLZR01000001">
    <property type="protein sequence ID" value="GFP73972.1"/>
    <property type="molecule type" value="Genomic_DNA"/>
</dbReference>
<dbReference type="Pfam" id="PF00535">
    <property type="entry name" value="Glycos_transf_2"/>
    <property type="match status" value="1"/>
</dbReference>
<comment type="caution">
    <text evidence="2">The sequence shown here is derived from an EMBL/GenBank/DDBJ whole genome shotgun (WGS) entry which is preliminary data.</text>
</comment>
<keyword evidence="3" id="KW-1185">Reference proteome</keyword>
<dbReference type="RefSeq" id="WP_183275566.1">
    <property type="nucleotide sequence ID" value="NZ_BLZR01000001.1"/>
</dbReference>
<dbReference type="Gene3D" id="3.90.550.10">
    <property type="entry name" value="Spore Coat Polysaccharide Biosynthesis Protein SpsA, Chain A"/>
    <property type="match status" value="1"/>
</dbReference>